<evidence type="ECO:0000313" key="16">
    <source>
        <dbReference type="Proteomes" id="UP000040453"/>
    </source>
</evidence>
<dbReference type="RefSeq" id="WP_042534106.1">
    <property type="nucleotide sequence ID" value="NZ_CAXOIH010000007.1"/>
</dbReference>
<feature type="binding site" evidence="11">
    <location>
        <position position="28"/>
    </location>
    <ligand>
        <name>ATP</name>
        <dbReference type="ChEBI" id="CHEBI:30616"/>
    </ligand>
</feature>
<feature type="binding site" evidence="11">
    <location>
        <position position="43"/>
    </location>
    <ligand>
        <name>Mg(2+)</name>
        <dbReference type="ChEBI" id="CHEBI:18420"/>
    </ligand>
</feature>
<keyword evidence="6 11" id="KW-0547">Nucleotide-binding</keyword>
<keyword evidence="5 11" id="KW-0479">Metal-binding</keyword>
<feature type="binding site" evidence="11">
    <location>
        <position position="31"/>
    </location>
    <ligand>
        <name>CTP</name>
        <dbReference type="ChEBI" id="CHEBI:37563"/>
    </ligand>
</feature>
<dbReference type="Gene3D" id="3.30.460.10">
    <property type="entry name" value="Beta Polymerase, domain 2"/>
    <property type="match status" value="1"/>
</dbReference>
<dbReference type="GO" id="GO:0000287">
    <property type="term" value="F:magnesium ion binding"/>
    <property type="evidence" value="ECO:0007669"/>
    <property type="project" value="UniProtKB-UniRule"/>
</dbReference>
<comment type="miscellaneous">
    <text evidence="11">A single active site specifically recognizes both ATP and CTP and is responsible for their addition.</text>
</comment>
<feature type="domain" description="tRNA nucleotidyltransferase/poly(A) polymerase RNA and SrmB- binding" evidence="13">
    <location>
        <begin position="170"/>
        <end position="228"/>
    </location>
</feature>
<dbReference type="Pfam" id="PF13735">
    <property type="entry name" value="tRNA_NucTran2_2"/>
    <property type="match status" value="1"/>
</dbReference>
<keyword evidence="16" id="KW-1185">Reference proteome</keyword>
<keyword evidence="7 11" id="KW-0692">RNA repair</keyword>
<dbReference type="STRING" id="545501.BN997_03648"/>
<evidence type="ECO:0000256" key="7">
    <source>
        <dbReference type="ARBA" id="ARBA00022800"/>
    </source>
</evidence>
<feature type="binding site" evidence="11">
    <location>
        <position position="112"/>
    </location>
    <ligand>
        <name>CTP</name>
        <dbReference type="ChEBI" id="CHEBI:37563"/>
    </ligand>
</feature>
<gene>
    <name evidence="11 15" type="primary">cca</name>
    <name evidence="15" type="ORF">BN997_03648</name>
</gene>
<feature type="binding site" evidence="11">
    <location>
        <position position="161"/>
    </location>
    <ligand>
        <name>ATP</name>
        <dbReference type="ChEBI" id="CHEBI:30616"/>
    </ligand>
</feature>
<feature type="domain" description="Poly A polymerase head" evidence="12">
    <location>
        <begin position="23"/>
        <end position="142"/>
    </location>
</feature>
<dbReference type="InterPro" id="IPR023068">
    <property type="entry name" value="CCA-adding_enz_firmicutes"/>
</dbReference>
<dbReference type="Gene3D" id="1.10.246.80">
    <property type="match status" value="1"/>
</dbReference>
<feature type="binding site" evidence="11">
    <location>
        <position position="28"/>
    </location>
    <ligand>
        <name>CTP</name>
        <dbReference type="ChEBI" id="CHEBI:37563"/>
    </ligand>
</feature>
<keyword evidence="2 11" id="KW-0808">Transferase</keyword>
<keyword evidence="10 11" id="KW-0694">RNA-binding</keyword>
<keyword evidence="8 11" id="KW-0067">ATP-binding</keyword>
<dbReference type="InterPro" id="IPR050264">
    <property type="entry name" value="Bact_CCA-adding_enz_type3_sf"/>
</dbReference>
<dbReference type="SUPFAM" id="SSF81301">
    <property type="entry name" value="Nucleotidyltransferase"/>
    <property type="match status" value="1"/>
</dbReference>
<comment type="subunit">
    <text evidence="11">Homodimer.</text>
</comment>
<evidence type="ECO:0000256" key="4">
    <source>
        <dbReference type="ARBA" id="ARBA00022695"/>
    </source>
</evidence>
<dbReference type="GO" id="GO:0005524">
    <property type="term" value="F:ATP binding"/>
    <property type="evidence" value="ECO:0007669"/>
    <property type="project" value="UniProtKB-UniRule"/>
</dbReference>
<dbReference type="CDD" id="cd05398">
    <property type="entry name" value="NT_ClassII-CCAase"/>
    <property type="match status" value="1"/>
</dbReference>
<evidence type="ECO:0000256" key="2">
    <source>
        <dbReference type="ARBA" id="ARBA00022679"/>
    </source>
</evidence>
<keyword evidence="9 11" id="KW-0460">Magnesium</keyword>
<dbReference type="InterPro" id="IPR043519">
    <property type="entry name" value="NT_sf"/>
</dbReference>
<dbReference type="PANTHER" id="PTHR46173">
    <property type="entry name" value="CCA TRNA NUCLEOTIDYLTRANSFERASE 1, MITOCHONDRIAL"/>
    <property type="match status" value="1"/>
</dbReference>
<evidence type="ECO:0000256" key="10">
    <source>
        <dbReference type="ARBA" id="ARBA00022884"/>
    </source>
</evidence>
<feature type="binding site" evidence="11">
    <location>
        <position position="155"/>
    </location>
    <ligand>
        <name>ATP</name>
        <dbReference type="ChEBI" id="CHEBI:30616"/>
    </ligand>
</feature>
<dbReference type="EMBL" id="CDGG01000001">
    <property type="protein sequence ID" value="CEI83727.1"/>
    <property type="molecule type" value="Genomic_DNA"/>
</dbReference>
<dbReference type="AlphaFoldDB" id="A0A0A1MWB1"/>
<sequence length="395" mass="45699">MLPSIFHKAANIISIIEEHHYEAYFVGGCVRDYIIGRPIHDVDIASSAFPSEIQAIFPKVIPVGIEHGTVIVRYEQESFEVTTYRTEGTYTDHRRPDEVHFVRDIKEDLKRRDFTMNAIAMDANGKVLDPFGGREDIAGRRIQTVGDAADRFKEDALRIIRALRFSSQLGFSIEVNTKEAMKSCRALIDKLAVERLTVELEKLCAGAYFSKAVEYIFELELYHHLPIFKDTPLLLKEIEPVASLAPVFAFVELNSESITAADCTKAYKCSNQLKQQANTLVDAYHRYKENGIDAWFVYQLPRKQWDFFIYLVKQTDKKIIDIEVFYSIRKKLPILSKKELCVNGYDLMKWFPERPKGKWIKQQLDAIEYQIVTSKLANEKSKIKDWIQWNLPVQD</sequence>
<feature type="binding site" evidence="11">
    <location>
        <position position="31"/>
    </location>
    <ligand>
        <name>ATP</name>
        <dbReference type="ChEBI" id="CHEBI:30616"/>
    </ligand>
</feature>
<evidence type="ECO:0000256" key="5">
    <source>
        <dbReference type="ARBA" id="ARBA00022723"/>
    </source>
</evidence>
<evidence type="ECO:0000256" key="11">
    <source>
        <dbReference type="HAMAP-Rule" id="MF_01263"/>
    </source>
</evidence>
<dbReference type="GO" id="GO:0000049">
    <property type="term" value="F:tRNA binding"/>
    <property type="evidence" value="ECO:0007669"/>
    <property type="project" value="UniProtKB-UniRule"/>
</dbReference>
<dbReference type="Pfam" id="PF01743">
    <property type="entry name" value="PolyA_pol"/>
    <property type="match status" value="1"/>
</dbReference>
<keyword evidence="3 11" id="KW-0819">tRNA processing</keyword>
<dbReference type="Proteomes" id="UP000040453">
    <property type="component" value="Unassembled WGS sequence"/>
</dbReference>
<comment type="similarity">
    <text evidence="11">Belongs to the tRNA nucleotidyltransferase/poly(A) polymerase family. Bacterial CCA-adding enzyme type 3 subfamily.</text>
</comment>
<evidence type="ECO:0000259" key="13">
    <source>
        <dbReference type="Pfam" id="PF12627"/>
    </source>
</evidence>
<organism evidence="15 16">
    <name type="scientific">Oceanobacillus oncorhynchi</name>
    <dbReference type="NCBI Taxonomy" id="545501"/>
    <lineage>
        <taxon>Bacteria</taxon>
        <taxon>Bacillati</taxon>
        <taxon>Bacillota</taxon>
        <taxon>Bacilli</taxon>
        <taxon>Bacillales</taxon>
        <taxon>Bacillaceae</taxon>
        <taxon>Oceanobacillus</taxon>
    </lineage>
</organism>
<dbReference type="HAMAP" id="MF_01263">
    <property type="entry name" value="CCA_bact_type3"/>
    <property type="match status" value="1"/>
</dbReference>
<dbReference type="Gene3D" id="1.10.3090.10">
    <property type="entry name" value="cca-adding enzyme, domain 2"/>
    <property type="match status" value="1"/>
</dbReference>
<dbReference type="InterPro" id="IPR032828">
    <property type="entry name" value="PolyA_RNA-bd"/>
</dbReference>
<name>A0A0A1MWB1_9BACI</name>
<dbReference type="Pfam" id="PF12627">
    <property type="entry name" value="PolyA_pol_RNAbd"/>
    <property type="match status" value="1"/>
</dbReference>
<evidence type="ECO:0000256" key="8">
    <source>
        <dbReference type="ARBA" id="ARBA00022840"/>
    </source>
</evidence>
<comment type="catalytic activity">
    <reaction evidence="11">
        <text>a tRNA with a 3' CCA end + 2 CTP + ATP = a tRNA with a 3' CCACCA end + 3 diphosphate</text>
        <dbReference type="Rhea" id="RHEA:76235"/>
        <dbReference type="Rhea" id="RHEA-COMP:10468"/>
        <dbReference type="Rhea" id="RHEA-COMP:18655"/>
        <dbReference type="ChEBI" id="CHEBI:30616"/>
        <dbReference type="ChEBI" id="CHEBI:33019"/>
        <dbReference type="ChEBI" id="CHEBI:37563"/>
        <dbReference type="ChEBI" id="CHEBI:83071"/>
        <dbReference type="ChEBI" id="CHEBI:195187"/>
    </reaction>
</comment>
<feature type="binding site" evidence="11">
    <location>
        <position position="161"/>
    </location>
    <ligand>
        <name>CTP</name>
        <dbReference type="ChEBI" id="CHEBI:37563"/>
    </ligand>
</feature>
<accession>A0A0A1MWB1</accession>
<feature type="binding site" evidence="11">
    <location>
        <position position="41"/>
    </location>
    <ligand>
        <name>Mg(2+)</name>
        <dbReference type="ChEBI" id="CHEBI:18420"/>
    </ligand>
</feature>
<feature type="binding site" evidence="11">
    <location>
        <position position="155"/>
    </location>
    <ligand>
        <name>CTP</name>
        <dbReference type="ChEBI" id="CHEBI:37563"/>
    </ligand>
</feature>
<comment type="catalytic activity">
    <reaction evidence="11">
        <text>a tRNA precursor + 2 CTP + ATP = a tRNA with a 3' CCA end + 3 diphosphate</text>
        <dbReference type="Rhea" id="RHEA:14433"/>
        <dbReference type="Rhea" id="RHEA-COMP:10465"/>
        <dbReference type="Rhea" id="RHEA-COMP:10468"/>
        <dbReference type="ChEBI" id="CHEBI:30616"/>
        <dbReference type="ChEBI" id="CHEBI:33019"/>
        <dbReference type="ChEBI" id="CHEBI:37563"/>
        <dbReference type="ChEBI" id="CHEBI:74896"/>
        <dbReference type="ChEBI" id="CHEBI:83071"/>
        <dbReference type="EC" id="2.7.7.72"/>
    </reaction>
</comment>
<evidence type="ECO:0000256" key="3">
    <source>
        <dbReference type="ARBA" id="ARBA00022694"/>
    </source>
</evidence>
<comment type="function">
    <text evidence="11">Catalyzes the addition and repair of the essential 3'-terminal CCA sequence in tRNAs without using a nucleic acid template. Adds these three nucleotides in the order of C, C, and A to the tRNA nucleotide-73, using CTP and ATP as substrates and producing inorganic pyrophosphate. tRNA 3'-terminal CCA addition is required both for tRNA processing and repair. Also involved in tRNA surveillance by mediating tandem CCA addition to generate a CCACCA at the 3' terminus of unstable tRNAs. While stable tRNAs receive only 3'-terminal CCA, unstable tRNAs are marked with CCACCA and rapidly degraded.</text>
</comment>
<reference evidence="15 16" key="1">
    <citation type="submission" date="2014-11" db="EMBL/GenBank/DDBJ databases">
        <authorList>
            <person name="Urmite Genomes Urmite Genomes"/>
        </authorList>
    </citation>
    <scope>NUCLEOTIDE SEQUENCE [LARGE SCALE GENOMIC DNA]</scope>
    <source>
        <strain evidence="15 16">Oc5</strain>
    </source>
</reference>
<dbReference type="OrthoDB" id="9805698at2"/>
<feature type="binding site" evidence="11">
    <location>
        <position position="164"/>
    </location>
    <ligand>
        <name>CTP</name>
        <dbReference type="ChEBI" id="CHEBI:37563"/>
    </ligand>
</feature>
<keyword evidence="4 11" id="KW-0548">Nucleotidyltransferase</keyword>
<dbReference type="GO" id="GO:0160016">
    <property type="term" value="F:CCACCA tRNA nucleotidyltransferase activity"/>
    <property type="evidence" value="ECO:0007669"/>
    <property type="project" value="RHEA"/>
</dbReference>
<dbReference type="NCBIfam" id="NF009814">
    <property type="entry name" value="PRK13299.1"/>
    <property type="match status" value="1"/>
</dbReference>
<feature type="binding site" evidence="11">
    <location>
        <position position="164"/>
    </location>
    <ligand>
        <name>ATP</name>
        <dbReference type="ChEBI" id="CHEBI:30616"/>
    </ligand>
</feature>
<dbReference type="PANTHER" id="PTHR46173:SF1">
    <property type="entry name" value="CCA TRNA NUCLEOTIDYLTRANSFERASE 1, MITOCHONDRIAL"/>
    <property type="match status" value="1"/>
</dbReference>
<comment type="cofactor">
    <cofactor evidence="1 11">
        <name>Mg(2+)</name>
        <dbReference type="ChEBI" id="CHEBI:18420"/>
    </cofactor>
</comment>
<evidence type="ECO:0000256" key="1">
    <source>
        <dbReference type="ARBA" id="ARBA00001946"/>
    </source>
</evidence>
<dbReference type="GO" id="GO:0042245">
    <property type="term" value="P:RNA repair"/>
    <property type="evidence" value="ECO:0007669"/>
    <property type="project" value="UniProtKB-KW"/>
</dbReference>
<dbReference type="InterPro" id="IPR002646">
    <property type="entry name" value="PolA_pol_head_dom"/>
</dbReference>
<feature type="domain" description="CCA-adding enzyme C-terminal" evidence="14">
    <location>
        <begin position="254"/>
        <end position="387"/>
    </location>
</feature>
<feature type="binding site" evidence="11">
    <location>
        <position position="158"/>
    </location>
    <ligand>
        <name>ATP</name>
        <dbReference type="ChEBI" id="CHEBI:30616"/>
    </ligand>
</feature>
<dbReference type="InterPro" id="IPR032810">
    <property type="entry name" value="CCA-adding_enz_C"/>
</dbReference>
<dbReference type="SUPFAM" id="SSF81891">
    <property type="entry name" value="Poly A polymerase C-terminal region-like"/>
    <property type="match status" value="1"/>
</dbReference>
<evidence type="ECO:0000256" key="6">
    <source>
        <dbReference type="ARBA" id="ARBA00022741"/>
    </source>
</evidence>
<protein>
    <recommendedName>
        <fullName evidence="11">CCA-adding enzyme</fullName>
        <ecNumber evidence="11">2.7.7.72</ecNumber>
    </recommendedName>
    <alternativeName>
        <fullName evidence="11">CCA tRNA nucleotidyltransferase</fullName>
    </alternativeName>
    <alternativeName>
        <fullName evidence="11">tRNA CCA-pyrophosphorylase</fullName>
    </alternativeName>
    <alternativeName>
        <fullName evidence="11">tRNA adenylyl-/cytidylyl- transferase</fullName>
    </alternativeName>
    <alternativeName>
        <fullName evidence="11">tRNA nucleotidyltransferase</fullName>
    </alternativeName>
    <alternativeName>
        <fullName evidence="11">tRNA-NT</fullName>
    </alternativeName>
</protein>
<dbReference type="GO" id="GO:0001680">
    <property type="term" value="P:tRNA 3'-terminal CCA addition"/>
    <property type="evidence" value="ECO:0007669"/>
    <property type="project" value="UniProtKB-UniRule"/>
</dbReference>
<evidence type="ECO:0000256" key="9">
    <source>
        <dbReference type="ARBA" id="ARBA00022842"/>
    </source>
</evidence>
<evidence type="ECO:0000259" key="12">
    <source>
        <dbReference type="Pfam" id="PF01743"/>
    </source>
</evidence>
<evidence type="ECO:0000259" key="14">
    <source>
        <dbReference type="Pfam" id="PF13735"/>
    </source>
</evidence>
<proteinExistence type="inferred from homology"/>
<evidence type="ECO:0000313" key="15">
    <source>
        <dbReference type="EMBL" id="CEI83727.1"/>
    </source>
</evidence>
<feature type="binding site" evidence="11">
    <location>
        <position position="112"/>
    </location>
    <ligand>
        <name>ATP</name>
        <dbReference type="ChEBI" id="CHEBI:30616"/>
    </ligand>
</feature>
<dbReference type="GO" id="GO:0004810">
    <property type="term" value="F:CCA tRNA nucleotidyltransferase activity"/>
    <property type="evidence" value="ECO:0007669"/>
    <property type="project" value="UniProtKB-UniRule"/>
</dbReference>
<dbReference type="EC" id="2.7.7.72" evidence="11"/>
<feature type="binding site" evidence="11">
    <location>
        <position position="158"/>
    </location>
    <ligand>
        <name>CTP</name>
        <dbReference type="ChEBI" id="CHEBI:37563"/>
    </ligand>
</feature>